<evidence type="ECO:0000313" key="3">
    <source>
        <dbReference type="Proteomes" id="UP000722125"/>
    </source>
</evidence>
<dbReference type="RefSeq" id="WP_214348216.1">
    <property type="nucleotide sequence ID" value="NZ_JAHBOH010000001.1"/>
</dbReference>
<name>A0ABS5TXT0_9CELL</name>
<dbReference type="EMBL" id="JAHBOH010000001">
    <property type="protein sequence ID" value="MBT0993897.1"/>
    <property type="molecule type" value="Genomic_DNA"/>
</dbReference>
<keyword evidence="1" id="KW-0812">Transmembrane</keyword>
<dbReference type="Proteomes" id="UP000722125">
    <property type="component" value="Unassembled WGS sequence"/>
</dbReference>
<evidence type="ECO:0000313" key="2">
    <source>
        <dbReference type="EMBL" id="MBT0993897.1"/>
    </source>
</evidence>
<proteinExistence type="predicted"/>
<reference evidence="2 3" key="1">
    <citation type="submission" date="2021-05" db="EMBL/GenBank/DDBJ databases">
        <title>Description of Cellulomonas sp. DKR-3 sp. nov.</title>
        <authorList>
            <person name="Dahal R.H."/>
            <person name="Chaudhary D.K."/>
        </authorList>
    </citation>
    <scope>NUCLEOTIDE SEQUENCE [LARGE SCALE GENOMIC DNA]</scope>
    <source>
        <strain evidence="2 3">DKR-3</strain>
    </source>
</reference>
<protein>
    <recommendedName>
        <fullName evidence="4">GAF domain-containing protein</fullName>
    </recommendedName>
</protein>
<accession>A0ABS5TXT0</accession>
<keyword evidence="1" id="KW-0472">Membrane</keyword>
<feature type="transmembrane region" description="Helical" evidence="1">
    <location>
        <begin position="40"/>
        <end position="59"/>
    </location>
</feature>
<comment type="caution">
    <text evidence="2">The sequence shown here is derived from an EMBL/GenBank/DDBJ whole genome shotgun (WGS) entry which is preliminary data.</text>
</comment>
<gene>
    <name evidence="2" type="ORF">KIN34_06300</name>
</gene>
<evidence type="ECO:0008006" key="4">
    <source>
        <dbReference type="Google" id="ProtNLM"/>
    </source>
</evidence>
<keyword evidence="3" id="KW-1185">Reference proteome</keyword>
<organism evidence="2 3">
    <name type="scientific">Cellulomonas fulva</name>
    <dbReference type="NCBI Taxonomy" id="2835530"/>
    <lineage>
        <taxon>Bacteria</taxon>
        <taxon>Bacillati</taxon>
        <taxon>Actinomycetota</taxon>
        <taxon>Actinomycetes</taxon>
        <taxon>Micrococcales</taxon>
        <taxon>Cellulomonadaceae</taxon>
        <taxon>Cellulomonas</taxon>
    </lineage>
</organism>
<keyword evidence="1" id="KW-1133">Transmembrane helix</keyword>
<evidence type="ECO:0000256" key="1">
    <source>
        <dbReference type="SAM" id="Phobius"/>
    </source>
</evidence>
<sequence>MWSWRVRSLAALGLLTVAGAVVTALIETGPLAAWKPAQAAIAVATAGVGGLTTFVTAAFEGTHERRARRRSDIERLQRGLEWNLFKNDRISPFDVGLAVWMPRRRWLFARHPPKISDKLYRSRSRNRHTSTGIVWRVGMGVIGRCIETGDIVGVDLQDLWAGLRGCDEPTWLAQPEVTVRQRLTFEDFNKAQASGSVIPGGHLNYVLAVPILKEGRRKPLGCVALDLPPDLVPAGVSEGHYIVEGLRGIADLLGSE</sequence>